<feature type="region of interest" description="Disordered" evidence="1">
    <location>
        <begin position="105"/>
        <end position="159"/>
    </location>
</feature>
<evidence type="ECO:0000313" key="3">
    <source>
        <dbReference type="Proteomes" id="UP000033647"/>
    </source>
</evidence>
<feature type="compositionally biased region" description="Basic and acidic residues" evidence="1">
    <location>
        <begin position="119"/>
        <end position="148"/>
    </location>
</feature>
<accession>A0A0F4G4D4</accession>
<gene>
    <name evidence="2" type="ORF">TI39_contig5888g00001</name>
</gene>
<comment type="caution">
    <text evidence="2">The sequence shown here is derived from an EMBL/GenBank/DDBJ whole genome shotgun (WGS) entry which is preliminary data.</text>
</comment>
<reference evidence="2 3" key="1">
    <citation type="submission" date="2015-03" db="EMBL/GenBank/DDBJ databases">
        <title>RNA-seq based gene annotation and comparative genomics of four Zymoseptoria species reveal species-specific pathogenicity related genes and transposable element activity.</title>
        <authorList>
            <person name="Grandaubert J."/>
            <person name="Bhattacharyya A."/>
            <person name="Stukenbrock E.H."/>
        </authorList>
    </citation>
    <scope>NUCLEOTIDE SEQUENCE [LARGE SCALE GENOMIC DNA]</scope>
    <source>
        <strain evidence="2 3">Zb18110</strain>
    </source>
</reference>
<evidence type="ECO:0000313" key="2">
    <source>
        <dbReference type="EMBL" id="KJX92221.1"/>
    </source>
</evidence>
<name>A0A0F4G4D4_9PEZI</name>
<evidence type="ECO:0000256" key="1">
    <source>
        <dbReference type="SAM" id="MobiDB-lite"/>
    </source>
</evidence>
<dbReference type="Proteomes" id="UP000033647">
    <property type="component" value="Unassembled WGS sequence"/>
</dbReference>
<feature type="region of interest" description="Disordered" evidence="1">
    <location>
        <begin position="46"/>
        <end position="73"/>
    </location>
</feature>
<dbReference type="AlphaFoldDB" id="A0A0F4G4D4"/>
<feature type="region of interest" description="Disordered" evidence="1">
    <location>
        <begin position="1"/>
        <end position="20"/>
    </location>
</feature>
<organism evidence="2 3">
    <name type="scientific">Zymoseptoria brevis</name>
    <dbReference type="NCBI Taxonomy" id="1047168"/>
    <lineage>
        <taxon>Eukaryota</taxon>
        <taxon>Fungi</taxon>
        <taxon>Dikarya</taxon>
        <taxon>Ascomycota</taxon>
        <taxon>Pezizomycotina</taxon>
        <taxon>Dothideomycetes</taxon>
        <taxon>Dothideomycetidae</taxon>
        <taxon>Mycosphaerellales</taxon>
        <taxon>Mycosphaerellaceae</taxon>
        <taxon>Zymoseptoria</taxon>
    </lineage>
</organism>
<sequence length="159" mass="17799">MDDPTSGNPDEGESGVGVEEIDEMTAKMTFDEMVASSWKTRSKKSWILGEESGTKRRRLAQRNRLTARSLSKELRTAQRRAVLKRMSRLGHSSSCSLENELQDGAKLSGVGGKLPQSRTHSEDGRTADAQRAGEDQVRGRQRVDLERREDEDDDDGYDD</sequence>
<dbReference type="EMBL" id="LAFY01005843">
    <property type="protein sequence ID" value="KJX92221.1"/>
    <property type="molecule type" value="Genomic_DNA"/>
</dbReference>
<protein>
    <submittedName>
        <fullName evidence="2">Uncharacterized protein</fullName>
    </submittedName>
</protein>
<keyword evidence="3" id="KW-1185">Reference proteome</keyword>
<feature type="compositionally biased region" description="Acidic residues" evidence="1">
    <location>
        <begin position="149"/>
        <end position="159"/>
    </location>
</feature>
<proteinExistence type="predicted"/>